<dbReference type="EMBL" id="LKAM01000006">
    <property type="protein sequence ID" value="KUM48322.1"/>
    <property type="molecule type" value="Genomic_DNA"/>
</dbReference>
<accession>A0A117NHF8</accession>
<protein>
    <submittedName>
        <fullName evidence="1">Uncharacterized protein</fullName>
    </submittedName>
</protein>
<name>A0A117NHF8_PICGL</name>
<geneLocation type="mitochondrion" evidence="1"/>
<dbReference type="AlphaFoldDB" id="A0A117NHF8"/>
<comment type="caution">
    <text evidence="1">The sequence shown here is derived from an EMBL/GenBank/DDBJ whole genome shotgun (WGS) entry which is preliminary data.</text>
</comment>
<reference evidence="1" key="1">
    <citation type="journal article" date="2015" name="Genome Biol. Evol.">
        <title>Organellar Genomes of White Spruce (Picea glauca): Assembly and Annotation.</title>
        <authorList>
            <person name="Jackman S.D."/>
            <person name="Warren R.L."/>
            <person name="Gibb E.A."/>
            <person name="Vandervalk B.P."/>
            <person name="Mohamadi H."/>
            <person name="Chu J."/>
            <person name="Raymond A."/>
            <person name="Pleasance S."/>
            <person name="Coope R."/>
            <person name="Wildung M.R."/>
            <person name="Ritland C.E."/>
            <person name="Bousquet J."/>
            <person name="Jones S.J."/>
            <person name="Bohlmann J."/>
            <person name="Birol I."/>
        </authorList>
    </citation>
    <scope>NUCLEOTIDE SEQUENCE [LARGE SCALE GENOMIC DNA]</scope>
    <source>
        <tissue evidence="1">Flushing bud</tissue>
    </source>
</reference>
<gene>
    <name evidence="1" type="ORF">ABT39_MTgene5322</name>
</gene>
<evidence type="ECO:0000313" key="1">
    <source>
        <dbReference type="EMBL" id="KUM48322.1"/>
    </source>
</evidence>
<organism evidence="1">
    <name type="scientific">Picea glauca</name>
    <name type="common">White spruce</name>
    <name type="synonym">Pinus glauca</name>
    <dbReference type="NCBI Taxonomy" id="3330"/>
    <lineage>
        <taxon>Eukaryota</taxon>
        <taxon>Viridiplantae</taxon>
        <taxon>Streptophyta</taxon>
        <taxon>Embryophyta</taxon>
        <taxon>Tracheophyta</taxon>
        <taxon>Spermatophyta</taxon>
        <taxon>Pinopsida</taxon>
        <taxon>Pinidae</taxon>
        <taxon>Conifers I</taxon>
        <taxon>Pinales</taxon>
        <taxon>Pinaceae</taxon>
        <taxon>Picea</taxon>
    </lineage>
</organism>
<sequence>MGASSALSSFARCSPSLPYIRGGEPQPRLHLLMVFSFGGYLYPSSNSIGVIPEGATSHVDWIKRRTGYQFFF</sequence>
<keyword evidence="1" id="KW-0496">Mitochondrion</keyword>
<proteinExistence type="predicted"/>